<dbReference type="Proteomes" id="UP001152320">
    <property type="component" value="Chromosome 6"/>
</dbReference>
<feature type="domain" description="HYR" evidence="6">
    <location>
        <begin position="384"/>
        <end position="468"/>
    </location>
</feature>
<gene>
    <name evidence="7" type="ORF">HOLleu_14333</name>
</gene>
<proteinExistence type="predicted"/>
<feature type="domain" description="CUB" evidence="4">
    <location>
        <begin position="80"/>
        <end position="209"/>
    </location>
</feature>
<evidence type="ECO:0000259" key="6">
    <source>
        <dbReference type="PROSITE" id="PS50825"/>
    </source>
</evidence>
<dbReference type="AlphaFoldDB" id="A0A9Q1HBP3"/>
<feature type="domain" description="HYR" evidence="6">
    <location>
        <begin position="469"/>
        <end position="553"/>
    </location>
</feature>
<keyword evidence="2 3" id="KW-1015">Disulfide bond</keyword>
<evidence type="ECO:0000313" key="8">
    <source>
        <dbReference type="Proteomes" id="UP001152320"/>
    </source>
</evidence>
<evidence type="ECO:0000256" key="3">
    <source>
        <dbReference type="PROSITE-ProRule" id="PRU00076"/>
    </source>
</evidence>
<evidence type="ECO:0000259" key="4">
    <source>
        <dbReference type="PROSITE" id="PS01180"/>
    </source>
</evidence>
<evidence type="ECO:0000259" key="5">
    <source>
        <dbReference type="PROSITE" id="PS50026"/>
    </source>
</evidence>
<evidence type="ECO:0000256" key="1">
    <source>
        <dbReference type="ARBA" id="ARBA00022737"/>
    </source>
</evidence>
<keyword evidence="8" id="KW-1185">Reference proteome</keyword>
<dbReference type="InterPro" id="IPR000859">
    <property type="entry name" value="CUB_dom"/>
</dbReference>
<name>A0A9Q1HBP3_HOLLE</name>
<dbReference type="PANTHER" id="PTHR24273">
    <property type="entry name" value="FI04643P-RELATED"/>
    <property type="match status" value="1"/>
</dbReference>
<reference evidence="7" key="1">
    <citation type="submission" date="2021-10" db="EMBL/GenBank/DDBJ databases">
        <title>Tropical sea cucumber genome reveals ecological adaptation and Cuvierian tubules defense mechanism.</title>
        <authorList>
            <person name="Chen T."/>
        </authorList>
    </citation>
    <scope>NUCLEOTIDE SEQUENCE</scope>
    <source>
        <strain evidence="7">Nanhai2018</strain>
        <tissue evidence="7">Muscle</tissue>
    </source>
</reference>
<dbReference type="PANTHER" id="PTHR24273:SF32">
    <property type="entry name" value="HYALIN"/>
    <property type="match status" value="1"/>
</dbReference>
<feature type="disulfide bond" evidence="3">
    <location>
        <begin position="71"/>
        <end position="80"/>
    </location>
</feature>
<feature type="domain" description="HYR" evidence="6">
    <location>
        <begin position="208"/>
        <end position="297"/>
    </location>
</feature>
<feature type="domain" description="HYR" evidence="6">
    <location>
        <begin position="298"/>
        <end position="383"/>
    </location>
</feature>
<dbReference type="EMBL" id="JAIZAY010000006">
    <property type="protein sequence ID" value="KAJ8040125.1"/>
    <property type="molecule type" value="Genomic_DNA"/>
</dbReference>
<protein>
    <submittedName>
        <fullName evidence="7">Hyalin</fullName>
    </submittedName>
</protein>
<dbReference type="InterPro" id="IPR035914">
    <property type="entry name" value="Sperma_CUB_dom_sf"/>
</dbReference>
<keyword evidence="1" id="KW-0677">Repeat</keyword>
<comment type="caution">
    <text evidence="3">Lacks conserved residue(s) required for the propagation of feature annotation.</text>
</comment>
<dbReference type="PROSITE" id="PS00022">
    <property type="entry name" value="EGF_1"/>
    <property type="match status" value="1"/>
</dbReference>
<organism evidence="7 8">
    <name type="scientific">Holothuria leucospilota</name>
    <name type="common">Black long sea cucumber</name>
    <name type="synonym">Mertensiothuria leucospilota</name>
    <dbReference type="NCBI Taxonomy" id="206669"/>
    <lineage>
        <taxon>Eukaryota</taxon>
        <taxon>Metazoa</taxon>
        <taxon>Echinodermata</taxon>
        <taxon>Eleutherozoa</taxon>
        <taxon>Echinozoa</taxon>
        <taxon>Holothuroidea</taxon>
        <taxon>Aspidochirotacea</taxon>
        <taxon>Aspidochirotida</taxon>
        <taxon>Holothuriidae</taxon>
        <taxon>Holothuria</taxon>
    </lineage>
</organism>
<comment type="caution">
    <text evidence="7">The sequence shown here is derived from an EMBL/GenBank/DDBJ whole genome shotgun (WGS) entry which is preliminary data.</text>
</comment>
<sequence length="595" mass="62882">MLSSRFVESANGVLSNGKEGSQTEGKMATWTGLFLLIFISTGHGQEDPCLNNMCEPPSTCARSGNSSLCLCTGRAAGDFCEDTLFALETEVERFNAPSGTLLSPNFPDLTPDMLRFVYQIVQVPGAVSINFTINFFCLELMKDYLYYGPGNSPSLDVFPNEEGVPFLSGCENDTDIPSELVFEGDSVWFRLDTDLNIASPGYNITYLIEPSPPVITCPEPVFVESLDNNVGNTAVWLSPVCTSNGEPDNVTLQVECQPNSGSFFPGSTENTTSTVTCTCTNDRGRNDACDFDVTVIALPVNAAPVIICPPTVIEVSQPGNTGNTASWPLPTCGDAEQDPSTLQVTCTPPSGSLFPVGINTAMCICEDNEGASDTCDVTVIISTAANSDPVIMCPPDVTVVSLPGNAGNSASWPLPSCTDIDQDSSTLQVMCTPPSGSVFPVGSNTVTCECSDDQGAVDTCDIIVNVSPSANSNPVITCPGEVTVPTLPGNIGNAAFWTLPSCTDVDQDPTTLQVMCDPPSGDQFPIGRNVVTCTCEDDQAASVSCFVIVNVSRGTGDSVCDGNPCFPNECRPVERNGQTRYNCHGFVGSRCTIDD</sequence>
<evidence type="ECO:0000256" key="2">
    <source>
        <dbReference type="ARBA" id="ARBA00023157"/>
    </source>
</evidence>
<keyword evidence="3" id="KW-0245">EGF-like domain</keyword>
<dbReference type="Pfam" id="PF02494">
    <property type="entry name" value="HYR"/>
    <property type="match status" value="3"/>
</dbReference>
<feature type="domain" description="EGF-like" evidence="5">
    <location>
        <begin position="45"/>
        <end position="81"/>
    </location>
</feature>
<dbReference type="InterPro" id="IPR000742">
    <property type="entry name" value="EGF"/>
</dbReference>
<accession>A0A9Q1HBP3</accession>
<dbReference type="PROSITE" id="PS01180">
    <property type="entry name" value="CUB"/>
    <property type="match status" value="1"/>
</dbReference>
<dbReference type="OrthoDB" id="412711at2759"/>
<dbReference type="PROSITE" id="PS50026">
    <property type="entry name" value="EGF_3"/>
    <property type="match status" value="1"/>
</dbReference>
<evidence type="ECO:0000313" key="7">
    <source>
        <dbReference type="EMBL" id="KAJ8040125.1"/>
    </source>
</evidence>
<dbReference type="PROSITE" id="PS50825">
    <property type="entry name" value="HYR"/>
    <property type="match status" value="4"/>
</dbReference>
<dbReference type="InterPro" id="IPR003410">
    <property type="entry name" value="HYR_dom"/>
</dbReference>
<dbReference type="SUPFAM" id="SSF49854">
    <property type="entry name" value="Spermadhesin, CUB domain"/>
    <property type="match status" value="1"/>
</dbReference>
<dbReference type="Gene3D" id="2.60.120.290">
    <property type="entry name" value="Spermadhesin, CUB domain"/>
    <property type="match status" value="1"/>
</dbReference>